<accession>A0AAV5VL75</accession>
<sequence length="84" mass="9978">AVDYLSSHLFYGFYPLHLALAWRGRDWVALDSTLYSCCFCCLPFFGSDAFAARRRFFKFLFKNWLAMKRPRLAKTKIIRTARKQ</sequence>
<dbReference type="AlphaFoldDB" id="A0AAV5VL75"/>
<evidence type="ECO:0000313" key="2">
    <source>
        <dbReference type="Proteomes" id="UP001432322"/>
    </source>
</evidence>
<evidence type="ECO:0000313" key="1">
    <source>
        <dbReference type="EMBL" id="GMT20284.1"/>
    </source>
</evidence>
<name>A0AAV5VL75_9BILA</name>
<reference evidence="1" key="1">
    <citation type="submission" date="2023-10" db="EMBL/GenBank/DDBJ databases">
        <title>Genome assembly of Pristionchus species.</title>
        <authorList>
            <person name="Yoshida K."/>
            <person name="Sommer R.J."/>
        </authorList>
    </citation>
    <scope>NUCLEOTIDE SEQUENCE</scope>
    <source>
        <strain evidence="1">RS5133</strain>
    </source>
</reference>
<dbReference type="Proteomes" id="UP001432322">
    <property type="component" value="Unassembled WGS sequence"/>
</dbReference>
<proteinExistence type="predicted"/>
<gene>
    <name evidence="1" type="ORF">PFISCL1PPCAC_11581</name>
</gene>
<organism evidence="1 2">
    <name type="scientific">Pristionchus fissidentatus</name>
    <dbReference type="NCBI Taxonomy" id="1538716"/>
    <lineage>
        <taxon>Eukaryota</taxon>
        <taxon>Metazoa</taxon>
        <taxon>Ecdysozoa</taxon>
        <taxon>Nematoda</taxon>
        <taxon>Chromadorea</taxon>
        <taxon>Rhabditida</taxon>
        <taxon>Rhabditina</taxon>
        <taxon>Diplogasteromorpha</taxon>
        <taxon>Diplogasteroidea</taxon>
        <taxon>Neodiplogasteridae</taxon>
        <taxon>Pristionchus</taxon>
    </lineage>
</organism>
<dbReference type="EMBL" id="BTSY01000003">
    <property type="protein sequence ID" value="GMT20284.1"/>
    <property type="molecule type" value="Genomic_DNA"/>
</dbReference>
<protein>
    <submittedName>
        <fullName evidence="1">Uncharacterized protein</fullName>
    </submittedName>
</protein>
<comment type="caution">
    <text evidence="1">The sequence shown here is derived from an EMBL/GenBank/DDBJ whole genome shotgun (WGS) entry which is preliminary data.</text>
</comment>
<keyword evidence="2" id="KW-1185">Reference proteome</keyword>
<feature type="non-terminal residue" evidence="1">
    <location>
        <position position="1"/>
    </location>
</feature>